<comment type="similarity">
    <text evidence="5 16">Belongs to the CDS family.</text>
</comment>
<evidence type="ECO:0000256" key="13">
    <source>
        <dbReference type="ARBA" id="ARBA00023136"/>
    </source>
</evidence>
<dbReference type="Pfam" id="PF01148">
    <property type="entry name" value="CTP_transf_1"/>
    <property type="match status" value="1"/>
</dbReference>
<accession>A0A0D6R444</accession>
<dbReference type="EC" id="2.7.7.41" evidence="6 16"/>
<keyword evidence="13 17" id="KW-0472">Membrane</keyword>
<dbReference type="UniPathway" id="UPA00557">
    <property type="reaction ID" value="UER00614"/>
</dbReference>
<dbReference type="PANTHER" id="PTHR47101:SF1">
    <property type="entry name" value="PHOSPHATIDATE CYTIDYLYLTRANSFERASE 4, CHLOROPLASTIC"/>
    <property type="match status" value="1"/>
</dbReference>
<dbReference type="AlphaFoldDB" id="A0A0D6R444"/>
<keyword evidence="8 16" id="KW-0808">Transferase</keyword>
<evidence type="ECO:0000256" key="16">
    <source>
        <dbReference type="RuleBase" id="RU003938"/>
    </source>
</evidence>
<dbReference type="EMBL" id="GCKF01032969">
    <property type="protein sequence ID" value="JAG97471.1"/>
    <property type="molecule type" value="Transcribed_RNA"/>
</dbReference>
<feature type="transmembrane region" description="Helical" evidence="17">
    <location>
        <begin position="254"/>
        <end position="274"/>
    </location>
</feature>
<evidence type="ECO:0000256" key="1">
    <source>
        <dbReference type="ARBA" id="ARBA00001698"/>
    </source>
</evidence>
<evidence type="ECO:0000256" key="15">
    <source>
        <dbReference type="ARBA" id="ARBA00023264"/>
    </source>
</evidence>
<dbReference type="GO" id="GO:0016024">
    <property type="term" value="P:CDP-diacylglycerol biosynthetic process"/>
    <property type="evidence" value="ECO:0007669"/>
    <property type="project" value="UniProtKB-UniPathway"/>
</dbReference>
<evidence type="ECO:0000256" key="6">
    <source>
        <dbReference type="ARBA" id="ARBA00012487"/>
    </source>
</evidence>
<feature type="transmembrane region" description="Helical" evidence="17">
    <location>
        <begin position="150"/>
        <end position="181"/>
    </location>
</feature>
<dbReference type="InterPro" id="IPR000374">
    <property type="entry name" value="PC_trans"/>
</dbReference>
<evidence type="ECO:0000256" key="10">
    <source>
        <dbReference type="ARBA" id="ARBA00022695"/>
    </source>
</evidence>
<dbReference type="GO" id="GO:0016020">
    <property type="term" value="C:membrane"/>
    <property type="evidence" value="ECO:0007669"/>
    <property type="project" value="UniProtKB-SubCell"/>
</dbReference>
<comment type="subcellular location">
    <subcellularLocation>
        <location evidence="2">Membrane</location>
        <topology evidence="2">Multi-pass membrane protein</topology>
    </subcellularLocation>
</comment>
<evidence type="ECO:0000256" key="17">
    <source>
        <dbReference type="SAM" id="Phobius"/>
    </source>
</evidence>
<comment type="pathway">
    <text evidence="3 16">Phospholipid metabolism; CDP-diacylglycerol biosynthesis; CDP-diacylglycerol from sn-glycerol 3-phosphate: step 3/3.</text>
</comment>
<keyword evidence="11 17" id="KW-1133">Transmembrane helix</keyword>
<feature type="transmembrane region" description="Helical" evidence="17">
    <location>
        <begin position="348"/>
        <end position="367"/>
    </location>
</feature>
<evidence type="ECO:0000313" key="18">
    <source>
        <dbReference type="EMBL" id="JAG97471.1"/>
    </source>
</evidence>
<keyword evidence="15" id="KW-1208">Phospholipid metabolism</keyword>
<comment type="catalytic activity">
    <reaction evidence="1 16">
        <text>a 1,2-diacyl-sn-glycero-3-phosphate + CTP + H(+) = a CDP-1,2-diacyl-sn-glycerol + diphosphate</text>
        <dbReference type="Rhea" id="RHEA:16229"/>
        <dbReference type="ChEBI" id="CHEBI:15378"/>
        <dbReference type="ChEBI" id="CHEBI:33019"/>
        <dbReference type="ChEBI" id="CHEBI:37563"/>
        <dbReference type="ChEBI" id="CHEBI:58332"/>
        <dbReference type="ChEBI" id="CHEBI:58608"/>
        <dbReference type="EC" id="2.7.7.41"/>
    </reaction>
</comment>
<feature type="transmembrane region" description="Helical" evidence="17">
    <location>
        <begin position="373"/>
        <end position="393"/>
    </location>
</feature>
<feature type="transmembrane region" description="Helical" evidence="17">
    <location>
        <begin position="304"/>
        <end position="327"/>
    </location>
</feature>
<evidence type="ECO:0000256" key="11">
    <source>
        <dbReference type="ARBA" id="ARBA00022989"/>
    </source>
</evidence>
<evidence type="ECO:0000256" key="5">
    <source>
        <dbReference type="ARBA" id="ARBA00010185"/>
    </source>
</evidence>
<evidence type="ECO:0000256" key="8">
    <source>
        <dbReference type="ARBA" id="ARBA00022679"/>
    </source>
</evidence>
<keyword evidence="10 16" id="KW-0548">Nucleotidyltransferase</keyword>
<reference evidence="18" key="1">
    <citation type="submission" date="2015-03" db="EMBL/GenBank/DDBJ databases">
        <title>A transcriptome of Araucaria cunninghamii, an australian fine timber species.</title>
        <authorList>
            <person name="Jing Yi C.J.Y."/>
            <person name="Yin San L.Y.S."/>
            <person name="Abdul Karim S.S."/>
            <person name="Wan Azmi N.N."/>
            <person name="Hercus R.R."/>
            <person name="Croft L.L."/>
        </authorList>
    </citation>
    <scope>NUCLEOTIDE SEQUENCE</scope>
    <source>
        <strain evidence="18">MI0301</strain>
        <tissue evidence="18">Leaf</tissue>
    </source>
</reference>
<evidence type="ECO:0000256" key="2">
    <source>
        <dbReference type="ARBA" id="ARBA00004141"/>
    </source>
</evidence>
<dbReference type="PROSITE" id="PS01315">
    <property type="entry name" value="CDS"/>
    <property type="match status" value="1"/>
</dbReference>
<keyword evidence="9 16" id="KW-0812">Transmembrane</keyword>
<keyword evidence="14" id="KW-0594">Phospholipid biosynthesis</keyword>
<evidence type="ECO:0000256" key="12">
    <source>
        <dbReference type="ARBA" id="ARBA00023098"/>
    </source>
</evidence>
<evidence type="ECO:0000256" key="9">
    <source>
        <dbReference type="ARBA" id="ARBA00022692"/>
    </source>
</evidence>
<dbReference type="GO" id="GO:0004605">
    <property type="term" value="F:phosphatidate cytidylyltransferase activity"/>
    <property type="evidence" value="ECO:0007669"/>
    <property type="project" value="UniProtKB-EC"/>
</dbReference>
<evidence type="ECO:0000256" key="14">
    <source>
        <dbReference type="ARBA" id="ARBA00023209"/>
    </source>
</evidence>
<evidence type="ECO:0000256" key="7">
    <source>
        <dbReference type="ARBA" id="ARBA00022516"/>
    </source>
</evidence>
<feature type="transmembrane region" description="Helical" evidence="17">
    <location>
        <begin position="224"/>
        <end position="247"/>
    </location>
</feature>
<proteinExistence type="inferred from homology"/>
<evidence type="ECO:0000256" key="3">
    <source>
        <dbReference type="ARBA" id="ARBA00005119"/>
    </source>
</evidence>
<comment type="pathway">
    <text evidence="4">Lipid metabolism.</text>
</comment>
<protein>
    <recommendedName>
        <fullName evidence="6 16">Phosphatidate cytidylyltransferase</fullName>
        <ecNumber evidence="6 16">2.7.7.41</ecNumber>
    </recommendedName>
</protein>
<keyword evidence="7" id="KW-0444">Lipid biosynthesis</keyword>
<sequence>METSQCGFSPISVLLQPKSGAFHQVSLAFRSYRSSSSVRTHKDCFGILRQPGLGLLLKLKSGLNHQLKFSPLFGGPNRCFALERRRLHRVNTNRCTHCNAAGAKAEQLNGEESQEDARGNDHIKGSVESEGAQNYQLERKNERTQLQKRIIFGLAIGVGVGGVVLAGGWIFTVALALAVLVGTQEYFELVQSHGIAFHGGMTPPPRYVSRVCSAICAVMPLLTLYFGGGMGVAVTSSAFFLATVLLLQRGSPRFAQLSSIIFGLFYCGYLPSFWVKLRCGLAAPALNTKIGASWPLLFGGQAQWTVGLVATLMSFSSIIAADTGAFLGGKIFGRTPLSNVSPKKTWEGAFAGLSSSVAVTIVLSNIFSWPTSFLSALAFAFLNFIGSLFGDLVESMIKRDAGVKDSGRLIPGHGGLLDRVDSYLFTGALVYSFVKIGLPLYGV</sequence>
<organism evidence="18">
    <name type="scientific">Araucaria cunninghamii</name>
    <name type="common">Hoop pine</name>
    <name type="synonym">Moreton Bay pine</name>
    <dbReference type="NCBI Taxonomy" id="56994"/>
    <lineage>
        <taxon>Eukaryota</taxon>
        <taxon>Viridiplantae</taxon>
        <taxon>Streptophyta</taxon>
        <taxon>Embryophyta</taxon>
        <taxon>Tracheophyta</taxon>
        <taxon>Spermatophyta</taxon>
        <taxon>Pinopsida</taxon>
        <taxon>Pinidae</taxon>
        <taxon>Conifers II</taxon>
        <taxon>Araucariales</taxon>
        <taxon>Araucariaceae</taxon>
        <taxon>Araucaria</taxon>
    </lineage>
</organism>
<dbReference type="PANTHER" id="PTHR47101">
    <property type="entry name" value="PHOSPHATIDATE CYTIDYLYLTRANSFERASE 5, CHLOROPLASTIC"/>
    <property type="match status" value="1"/>
</dbReference>
<evidence type="ECO:0000256" key="4">
    <source>
        <dbReference type="ARBA" id="ARBA00005189"/>
    </source>
</evidence>
<keyword evidence="12" id="KW-0443">Lipid metabolism</keyword>
<name>A0A0D6R444_ARACU</name>